<proteinExistence type="predicted"/>
<organism evidence="2 3">
    <name type="scientific">Streptomyces gardneri</name>
    <dbReference type="NCBI Taxonomy" id="66892"/>
    <lineage>
        <taxon>Bacteria</taxon>
        <taxon>Bacillati</taxon>
        <taxon>Actinomycetota</taxon>
        <taxon>Actinomycetes</taxon>
        <taxon>Kitasatosporales</taxon>
        <taxon>Streptomycetaceae</taxon>
        <taxon>Streptomyces</taxon>
    </lineage>
</organism>
<evidence type="ECO:0000313" key="2">
    <source>
        <dbReference type="EMBL" id="GEB61076.1"/>
    </source>
</evidence>
<protein>
    <recommendedName>
        <fullName evidence="4">Ig-like domain-containing protein</fullName>
    </recommendedName>
</protein>
<keyword evidence="3" id="KW-1185">Reference proteome</keyword>
<evidence type="ECO:0000313" key="3">
    <source>
        <dbReference type="Proteomes" id="UP000315226"/>
    </source>
</evidence>
<reference evidence="2 3" key="1">
    <citation type="submission" date="2019-06" db="EMBL/GenBank/DDBJ databases">
        <title>Whole genome shotgun sequence of Streptomyces gardneri NBRC 12865.</title>
        <authorList>
            <person name="Hosoyama A."/>
            <person name="Uohara A."/>
            <person name="Ohji S."/>
            <person name="Ichikawa N."/>
        </authorList>
    </citation>
    <scope>NUCLEOTIDE SEQUENCE [LARGE SCALE GENOMIC DNA]</scope>
    <source>
        <strain evidence="2 3">NBRC 12865</strain>
    </source>
</reference>
<comment type="caution">
    <text evidence="2">The sequence shown here is derived from an EMBL/GenBank/DDBJ whole genome shotgun (WGS) entry which is preliminary data.</text>
</comment>
<dbReference type="EMBL" id="BJMN01000051">
    <property type="protein sequence ID" value="GEB61076.1"/>
    <property type="molecule type" value="Genomic_DNA"/>
</dbReference>
<evidence type="ECO:0008006" key="4">
    <source>
        <dbReference type="Google" id="ProtNLM"/>
    </source>
</evidence>
<feature type="signal peptide" evidence="1">
    <location>
        <begin position="1"/>
        <end position="19"/>
    </location>
</feature>
<sequence>MRRLLYVLLYALLYGDTGATTPEPQTPLRLALPYSSRVTPAQPPPYPLPNRRTTTLMCEVTGLVLFGRKCEN</sequence>
<dbReference type="AlphaFoldDB" id="A0A4Y3RTQ4"/>
<accession>A0A4Y3RTQ4</accession>
<keyword evidence="1" id="KW-0732">Signal</keyword>
<feature type="chain" id="PRO_5039693356" description="Ig-like domain-containing protein" evidence="1">
    <location>
        <begin position="20"/>
        <end position="72"/>
    </location>
</feature>
<gene>
    <name evidence="2" type="ORF">SGA01_66810</name>
</gene>
<evidence type="ECO:0000256" key="1">
    <source>
        <dbReference type="SAM" id="SignalP"/>
    </source>
</evidence>
<name>A0A4Y3RTQ4_9ACTN</name>
<dbReference type="Proteomes" id="UP000315226">
    <property type="component" value="Unassembled WGS sequence"/>
</dbReference>